<feature type="transmembrane region" description="Helical" evidence="7">
    <location>
        <begin position="277"/>
        <end position="295"/>
    </location>
</feature>
<keyword evidence="6 7" id="KW-0472">Membrane</keyword>
<evidence type="ECO:0000256" key="5">
    <source>
        <dbReference type="ARBA" id="ARBA00022989"/>
    </source>
</evidence>
<dbReference type="InterPro" id="IPR018629">
    <property type="entry name" value="XK-rel"/>
</dbReference>
<keyword evidence="9" id="KW-0732">Signal</keyword>
<dbReference type="GeneID" id="103108341"/>
<evidence type="ECO:0000256" key="9">
    <source>
        <dbReference type="SAM" id="SignalP"/>
    </source>
</evidence>
<feature type="compositionally biased region" description="Polar residues" evidence="8">
    <location>
        <begin position="571"/>
        <end position="588"/>
    </location>
</feature>
<dbReference type="InterPro" id="IPR050895">
    <property type="entry name" value="XK-related_scramblase"/>
</dbReference>
<keyword evidence="5 7" id="KW-1133">Transmembrane helix</keyword>
<dbReference type="Pfam" id="PF09815">
    <property type="entry name" value="XK-related"/>
    <property type="match status" value="1"/>
</dbReference>
<comment type="similarity">
    <text evidence="2 7">Belongs to the XK family.</text>
</comment>
<feature type="signal peptide" evidence="9">
    <location>
        <begin position="1"/>
        <end position="21"/>
    </location>
</feature>
<reference evidence="11" key="2">
    <citation type="submission" date="2025-08" db="UniProtKB">
        <authorList>
            <consortium name="RefSeq"/>
        </authorList>
    </citation>
    <scope>IDENTIFICATION</scope>
</reference>
<evidence type="ECO:0000256" key="3">
    <source>
        <dbReference type="ARBA" id="ARBA00022475"/>
    </source>
</evidence>
<feature type="region of interest" description="Disordered" evidence="8">
    <location>
        <begin position="380"/>
        <end position="414"/>
    </location>
</feature>
<feature type="transmembrane region" description="Helical" evidence="7">
    <location>
        <begin position="307"/>
        <end position="328"/>
    </location>
</feature>
<evidence type="ECO:0000256" key="4">
    <source>
        <dbReference type="ARBA" id="ARBA00022692"/>
    </source>
</evidence>
<comment type="subcellular location">
    <subcellularLocation>
        <location evidence="1">Cell membrane</location>
        <topology evidence="1">Multi-pass membrane protein</topology>
    </subcellularLocation>
    <subcellularLocation>
        <location evidence="7">Membrane</location>
        <topology evidence="7">Multi-pass membrane protein</topology>
    </subcellularLocation>
</comment>
<evidence type="ECO:0000256" key="2">
    <source>
        <dbReference type="ARBA" id="ARBA00008789"/>
    </source>
</evidence>
<dbReference type="Proteomes" id="UP001652624">
    <property type="component" value="Chromosome 2"/>
</dbReference>
<feature type="region of interest" description="Disordered" evidence="8">
    <location>
        <begin position="571"/>
        <end position="654"/>
    </location>
</feature>
<feature type="transmembrane region" description="Helical" evidence="7">
    <location>
        <begin position="179"/>
        <end position="203"/>
    </location>
</feature>
<dbReference type="RefSeq" id="XP_060040922.1">
    <property type="nucleotide sequence ID" value="XM_060184939.1"/>
</dbReference>
<proteinExistence type="inferred from homology"/>
<evidence type="ECO:0000256" key="1">
    <source>
        <dbReference type="ARBA" id="ARBA00004651"/>
    </source>
</evidence>
<name>A0ABM3WWG8_ERIEU</name>
<feature type="region of interest" description="Disordered" evidence="8">
    <location>
        <begin position="519"/>
        <end position="559"/>
    </location>
</feature>
<sequence>MGFYSMRWLVLFEPLFQVSPALFPKCTGHQLEFSIHLGQPLDPADVLPSLPVGPNTSPSCLCSVVYYFSTGQPLWAWLVLCVQLPGFLVQVLSFLWFQADGHQHLCQLVLLHLLQLGVWKRHWNVTCMALQGKQDATQPGQLLLQEADLSALRLLEALLQTIPHLLLQTYILLASDLRAIVPGLSAACTWASLSWALVCYVRVLSSMRSSAHSTPWVSLLCQQLWRMGMLGARVLCLALFCHTHHAWVLVVGGAHWLVMTFWLVAQQSDILDSTCHWRLFNLLVGAVYIFCYLNFWDSPSRNRMATFYIIMLLENLVLLLLATSFFQGVPQTSLWVAAGVLLGFLIGSVSLVLYYSLLHPHSKDIRQGFLRGACDVASRDKTENGSSPPTIVPAVEKPGAPEDNGELTSLEKPPNLQWEPIKTGLESQLTRENSFFSHHHWLLVKLALKTGNVSKINAAFGDNYSSCLCPSVWGLSQPGNQQRTTLSSQPECPGVLKAETNLSDTSSYVSFAGHDHGEASAQTLSAPQQNSSIEGAGPGFGTQSCNADKQSGGQQEQESPTLYFSATADGTLSSHQEGKQATPQTCPSGTRLGKSSPDQPGIPPPATQPFPVTMANISPIFGPGPGRHFCPSEGIPGRVLGSSEQPQGPQRNLNHHTIVGTQRSWPKWNLRSRAEPCLTSTPKAASIPRLQGQRSHPEQVEAETNFLI</sequence>
<evidence type="ECO:0000256" key="6">
    <source>
        <dbReference type="ARBA" id="ARBA00023136"/>
    </source>
</evidence>
<feature type="compositionally biased region" description="Polar residues" evidence="8">
    <location>
        <begin position="520"/>
        <end position="533"/>
    </location>
</feature>
<evidence type="ECO:0000313" key="10">
    <source>
        <dbReference type="Proteomes" id="UP001652624"/>
    </source>
</evidence>
<feature type="compositionally biased region" description="Polar residues" evidence="8">
    <location>
        <begin position="541"/>
        <end position="559"/>
    </location>
</feature>
<evidence type="ECO:0000313" key="11">
    <source>
        <dbReference type="RefSeq" id="XP_060040922.1"/>
    </source>
</evidence>
<feature type="transmembrane region" description="Helical" evidence="7">
    <location>
        <begin position="247"/>
        <end position="265"/>
    </location>
</feature>
<gene>
    <name evidence="11" type="primary">XKR5</name>
</gene>
<keyword evidence="3" id="KW-1003">Cell membrane</keyword>
<evidence type="ECO:0000256" key="8">
    <source>
        <dbReference type="SAM" id="MobiDB-lite"/>
    </source>
</evidence>
<protein>
    <recommendedName>
        <fullName evidence="7">XK-related protein</fullName>
    </recommendedName>
</protein>
<feature type="transmembrane region" description="Helical" evidence="7">
    <location>
        <begin position="334"/>
        <end position="357"/>
    </location>
</feature>
<dbReference type="PANTHER" id="PTHR16024">
    <property type="entry name" value="XK-RELATED PROTEIN"/>
    <property type="match status" value="1"/>
</dbReference>
<evidence type="ECO:0000256" key="7">
    <source>
        <dbReference type="RuleBase" id="RU910716"/>
    </source>
</evidence>
<feature type="chain" id="PRO_5045353918" description="XK-related protein" evidence="9">
    <location>
        <begin position="22"/>
        <end position="708"/>
    </location>
</feature>
<accession>A0ABM3WWG8</accession>
<feature type="compositionally biased region" description="Polar residues" evidence="8">
    <location>
        <begin position="642"/>
        <end position="652"/>
    </location>
</feature>
<reference evidence="10" key="1">
    <citation type="submission" date="2025-05" db="UniProtKB">
        <authorList>
            <consortium name="RefSeq"/>
        </authorList>
    </citation>
    <scope>NUCLEOTIDE SEQUENCE [LARGE SCALE GENOMIC DNA]</scope>
</reference>
<keyword evidence="4 7" id="KW-0812">Transmembrane</keyword>
<keyword evidence="10" id="KW-1185">Reference proteome</keyword>
<feature type="region of interest" description="Disordered" evidence="8">
    <location>
        <begin position="687"/>
        <end position="708"/>
    </location>
</feature>
<feature type="transmembrane region" description="Helical" evidence="7">
    <location>
        <begin position="74"/>
        <end position="97"/>
    </location>
</feature>
<dbReference type="PANTHER" id="PTHR16024:SF15">
    <property type="entry name" value="XK-RELATED PROTEIN 5"/>
    <property type="match status" value="1"/>
</dbReference>
<organism evidence="10 11">
    <name type="scientific">Erinaceus europaeus</name>
    <name type="common">Western European hedgehog</name>
    <dbReference type="NCBI Taxonomy" id="9365"/>
    <lineage>
        <taxon>Eukaryota</taxon>
        <taxon>Metazoa</taxon>
        <taxon>Chordata</taxon>
        <taxon>Craniata</taxon>
        <taxon>Vertebrata</taxon>
        <taxon>Euteleostomi</taxon>
        <taxon>Mammalia</taxon>
        <taxon>Eutheria</taxon>
        <taxon>Laurasiatheria</taxon>
        <taxon>Eulipotyphla</taxon>
        <taxon>Erinaceidae</taxon>
        <taxon>Erinaceinae</taxon>
        <taxon>Erinaceus</taxon>
    </lineage>
</organism>